<evidence type="ECO:0000256" key="6">
    <source>
        <dbReference type="PROSITE-ProRule" id="PRU00433"/>
    </source>
</evidence>
<dbReference type="RefSeq" id="WP_169207820.1">
    <property type="nucleotide sequence ID" value="NZ_CP059560.1"/>
</dbReference>
<dbReference type="Proteomes" id="UP000652074">
    <property type="component" value="Unassembled WGS sequence"/>
</dbReference>
<dbReference type="Pfam" id="PF00034">
    <property type="entry name" value="Cytochrom_C"/>
    <property type="match status" value="1"/>
</dbReference>
<dbReference type="PROSITE" id="PS51007">
    <property type="entry name" value="CYTC"/>
    <property type="match status" value="1"/>
</dbReference>
<evidence type="ECO:0000256" key="4">
    <source>
        <dbReference type="ARBA" id="ARBA00022982"/>
    </source>
</evidence>
<dbReference type="PRINTS" id="PR00606">
    <property type="entry name" value="CYTCHROMECID"/>
</dbReference>
<name>A0ABX1MUX0_9RHOO</name>
<reference evidence="9 10" key="1">
    <citation type="submission" date="2019-12" db="EMBL/GenBank/DDBJ databases">
        <title>Comparative genomics gives insights into the taxonomy of the Azoarcus-Aromatoleum group and reveals separate origins of nif in the plant-associated Azoarcus and non-plant-associated Aromatoleum sub-groups.</title>
        <authorList>
            <person name="Lafos M."/>
            <person name="Maluk M."/>
            <person name="Batista M."/>
            <person name="Junghare M."/>
            <person name="Carmona M."/>
            <person name="Faoro H."/>
            <person name="Cruz L.M."/>
            <person name="Battistoni F."/>
            <person name="De Souza E."/>
            <person name="Pedrosa F."/>
            <person name="Chen W.-M."/>
            <person name="Poole P.S."/>
            <person name="Dixon R.A."/>
            <person name="James E.K."/>
        </authorList>
    </citation>
    <scope>NUCLEOTIDE SEQUENCE [LARGE SCALE GENOMIC DNA]</scope>
    <source>
        <strain evidence="9 10">ToN1</strain>
    </source>
</reference>
<feature type="signal peptide" evidence="7">
    <location>
        <begin position="1"/>
        <end position="22"/>
    </location>
</feature>
<accession>A0ABX1MUX0</accession>
<comment type="caution">
    <text evidence="9">The sequence shown here is derived from an EMBL/GenBank/DDBJ whole genome shotgun (WGS) entry which is preliminary data.</text>
</comment>
<dbReference type="InterPro" id="IPR009056">
    <property type="entry name" value="Cyt_c-like_dom"/>
</dbReference>
<evidence type="ECO:0000259" key="8">
    <source>
        <dbReference type="PROSITE" id="PS51007"/>
    </source>
</evidence>
<dbReference type="InterPro" id="IPR036909">
    <property type="entry name" value="Cyt_c-like_dom_sf"/>
</dbReference>
<dbReference type="InterPro" id="IPR002324">
    <property type="entry name" value="Cyt_c_ID"/>
</dbReference>
<evidence type="ECO:0000313" key="9">
    <source>
        <dbReference type="EMBL" id="NMF90481.1"/>
    </source>
</evidence>
<dbReference type="EMBL" id="WTVR01000043">
    <property type="protein sequence ID" value="NMF90481.1"/>
    <property type="molecule type" value="Genomic_DNA"/>
</dbReference>
<dbReference type="SUPFAM" id="SSF46626">
    <property type="entry name" value="Cytochrome c"/>
    <property type="match status" value="1"/>
</dbReference>
<keyword evidence="2 6" id="KW-0349">Heme</keyword>
<keyword evidence="10" id="KW-1185">Reference proteome</keyword>
<evidence type="ECO:0000256" key="7">
    <source>
        <dbReference type="SAM" id="SignalP"/>
    </source>
</evidence>
<organism evidence="9 10">
    <name type="scientific">Aromatoleum petrolei</name>
    <dbReference type="NCBI Taxonomy" id="76116"/>
    <lineage>
        <taxon>Bacteria</taxon>
        <taxon>Pseudomonadati</taxon>
        <taxon>Pseudomonadota</taxon>
        <taxon>Betaproteobacteria</taxon>
        <taxon>Rhodocyclales</taxon>
        <taxon>Rhodocyclaceae</taxon>
        <taxon>Aromatoleum</taxon>
    </lineage>
</organism>
<evidence type="ECO:0000256" key="5">
    <source>
        <dbReference type="ARBA" id="ARBA00023004"/>
    </source>
</evidence>
<sequence length="109" mass="11658">MKRLFVSAIALAASATSLPAAAVDAAAADALVRKSKCLTCHAVEKKKDGPAFKETAAKYKGKPEAMEKLTKHVTVPSKVKVEGKEEDHETLKTEDPAAVKNVVEWILSL</sequence>
<evidence type="ECO:0000313" key="10">
    <source>
        <dbReference type="Proteomes" id="UP000652074"/>
    </source>
</evidence>
<proteinExistence type="predicted"/>
<evidence type="ECO:0000256" key="1">
    <source>
        <dbReference type="ARBA" id="ARBA00022448"/>
    </source>
</evidence>
<evidence type="ECO:0000256" key="2">
    <source>
        <dbReference type="ARBA" id="ARBA00022617"/>
    </source>
</evidence>
<dbReference type="Gene3D" id="1.10.760.10">
    <property type="entry name" value="Cytochrome c-like domain"/>
    <property type="match status" value="1"/>
</dbReference>
<protein>
    <submittedName>
        <fullName evidence="9">C-type cytochrome</fullName>
    </submittedName>
</protein>
<keyword evidence="1" id="KW-0813">Transport</keyword>
<keyword evidence="3 6" id="KW-0479">Metal-binding</keyword>
<feature type="chain" id="PRO_5047111542" evidence="7">
    <location>
        <begin position="23"/>
        <end position="109"/>
    </location>
</feature>
<feature type="domain" description="Cytochrome c" evidence="8">
    <location>
        <begin position="23"/>
        <end position="109"/>
    </location>
</feature>
<keyword evidence="7" id="KW-0732">Signal</keyword>
<gene>
    <name evidence="9" type="ORF">GPA26_18580</name>
</gene>
<evidence type="ECO:0000256" key="3">
    <source>
        <dbReference type="ARBA" id="ARBA00022723"/>
    </source>
</evidence>
<keyword evidence="4" id="KW-0249">Electron transport</keyword>
<keyword evidence="5 6" id="KW-0408">Iron</keyword>